<dbReference type="InterPro" id="IPR027417">
    <property type="entry name" value="P-loop_NTPase"/>
</dbReference>
<keyword evidence="3" id="KW-1185">Reference proteome</keyword>
<dbReference type="AlphaFoldDB" id="A0A6A9V2E7"/>
<dbReference type="CDD" id="cd00882">
    <property type="entry name" value="Ras_like_GTPase"/>
    <property type="match status" value="1"/>
</dbReference>
<evidence type="ECO:0000313" key="3">
    <source>
        <dbReference type="Proteomes" id="UP000435304"/>
    </source>
</evidence>
<reference evidence="2 3" key="1">
    <citation type="submission" date="2019-12" db="EMBL/GenBank/DDBJ databases">
        <title>Auraticoccus cholistani sp. nov., an actinomycete isolated from soil of Cholistan desert.</title>
        <authorList>
            <person name="Cheema M.T."/>
        </authorList>
    </citation>
    <scope>NUCLEOTIDE SEQUENCE [LARGE SCALE GENOMIC DNA]</scope>
    <source>
        <strain evidence="2 3">F435</strain>
    </source>
</reference>
<gene>
    <name evidence="2" type="ORF">GC722_16950</name>
</gene>
<feature type="region of interest" description="Disordered" evidence="1">
    <location>
        <begin position="571"/>
        <end position="609"/>
    </location>
</feature>
<sequence>MTGTLPAALVQLRDALAPVRLPLPLPGAEGHRRTARELATQLDDYVLPRLAALDAPLLAVVGGSTGAGKSTLVNSLVGRVVSAPGVIRPTTRAPVLVHHPEDAGWFTSDRILPGLARTTGTSSGPSSLRLVAEPSLPRGLALLDAPDIDSVVEANRLLAAQLLAAADLWLFATSAARYADAVPWDFLHSAARRGAAVAVVLGRVPPAAMRHVPAHLGQLMSQRGLGGSPLFAVPETTTDADGLLPDSAVSPVRRWLAELAADGQRRAAVVRQTLAGAIGELVASAPAVAGAVEEQVDTVLQLRAEADHAWSEAVRSVSVQSADGTLLRGEVLARWQDFVGTGEFFRAMDRRIGWLRDKVTAALTGRPQAADTVKVAVESGLEALLREEGEAAAERAEASWRAHSVGRVLLERSGADLRHPSPDFPAAVARAIRDWQGDVLELVADEGMHKRSRARFLAFGVNGVGVALMIVVFSQTGGLVGAELGVAGGTALLAQRVLEGVFGDDAIRRLSRQAKTLLDDRVEVVMSAELSRYHRVLAEQQVEPEQAQRIRAAVEAVHAQAPDVLERRGLESAPRSALVVPPAPRDREALEAAPAQPAGEAGEAAEGRS</sequence>
<dbReference type="SUPFAM" id="SSF52540">
    <property type="entry name" value="P-loop containing nucleoside triphosphate hydrolases"/>
    <property type="match status" value="1"/>
</dbReference>
<accession>A0A6A9V2E7</accession>
<dbReference type="Proteomes" id="UP000435304">
    <property type="component" value="Unassembled WGS sequence"/>
</dbReference>
<dbReference type="Gene3D" id="3.40.50.300">
    <property type="entry name" value="P-loop containing nucleotide triphosphate hydrolases"/>
    <property type="match status" value="1"/>
</dbReference>
<evidence type="ECO:0000313" key="2">
    <source>
        <dbReference type="EMBL" id="MVA77691.1"/>
    </source>
</evidence>
<feature type="compositionally biased region" description="Low complexity" evidence="1">
    <location>
        <begin position="591"/>
        <end position="609"/>
    </location>
</feature>
<organism evidence="2 3">
    <name type="scientific">Auraticoccus cholistanensis</name>
    <dbReference type="NCBI Taxonomy" id="2656650"/>
    <lineage>
        <taxon>Bacteria</taxon>
        <taxon>Bacillati</taxon>
        <taxon>Actinomycetota</taxon>
        <taxon>Actinomycetes</taxon>
        <taxon>Propionibacteriales</taxon>
        <taxon>Propionibacteriaceae</taxon>
        <taxon>Auraticoccus</taxon>
    </lineage>
</organism>
<dbReference type="RefSeq" id="WP_156611921.1">
    <property type="nucleotide sequence ID" value="NZ_WPCU01000010.1"/>
</dbReference>
<evidence type="ECO:0000256" key="1">
    <source>
        <dbReference type="SAM" id="MobiDB-lite"/>
    </source>
</evidence>
<dbReference type="EMBL" id="WPCU01000010">
    <property type="protein sequence ID" value="MVA77691.1"/>
    <property type="molecule type" value="Genomic_DNA"/>
</dbReference>
<comment type="caution">
    <text evidence="2">The sequence shown here is derived from an EMBL/GenBank/DDBJ whole genome shotgun (WGS) entry which is preliminary data.</text>
</comment>
<name>A0A6A9V2E7_9ACTN</name>
<protein>
    <submittedName>
        <fullName evidence="2">ABC transporter</fullName>
    </submittedName>
</protein>
<proteinExistence type="predicted"/>